<dbReference type="SUPFAM" id="SSF57716">
    <property type="entry name" value="Glucocorticoid receptor-like (DNA-binding domain)"/>
    <property type="match status" value="1"/>
</dbReference>
<comment type="cofactor">
    <cofactor evidence="2">
        <name>Zn(2+)</name>
        <dbReference type="ChEBI" id="CHEBI:29105"/>
    </cofactor>
</comment>
<comment type="catalytic activity">
    <reaction evidence="15">
        <text>2'-deoxyribonucleotide-(2'-deoxyribose 5'-phosphate)-2'-deoxyribonucleotide-DNA = a 3'-end 2'-deoxyribonucleotide-(2,3-dehydro-2,3-deoxyribose 5'-phosphate)-DNA + a 5'-end 5'-phospho-2'-deoxyribonucleoside-DNA + H(+)</text>
        <dbReference type="Rhea" id="RHEA:66592"/>
        <dbReference type="Rhea" id="RHEA-COMP:13180"/>
        <dbReference type="Rhea" id="RHEA-COMP:16897"/>
        <dbReference type="Rhea" id="RHEA-COMP:17067"/>
        <dbReference type="ChEBI" id="CHEBI:15378"/>
        <dbReference type="ChEBI" id="CHEBI:136412"/>
        <dbReference type="ChEBI" id="CHEBI:157695"/>
        <dbReference type="ChEBI" id="CHEBI:167181"/>
        <dbReference type="EC" id="4.2.99.18"/>
    </reaction>
</comment>
<evidence type="ECO:0000256" key="12">
    <source>
        <dbReference type="ARBA" id="ARBA00023239"/>
    </source>
</evidence>
<comment type="catalytic activity">
    <reaction evidence="1">
        <text>Hydrolysis of DNA containing ring-opened 7-methylguanine residues, releasing 2,6-diamino-4-hydroxy-5-(N-methyl)formamidopyrimidine.</text>
        <dbReference type="EC" id="3.2.2.23"/>
    </reaction>
</comment>
<dbReference type="PANTHER" id="PTHR22993">
    <property type="entry name" value="FORMAMIDOPYRIMIDINE-DNA GLYCOSYLASE"/>
    <property type="match status" value="1"/>
</dbReference>
<organism evidence="19 20">
    <name type="scientific">Candidatus Yanofskybacteria bacterium GW2011_GWA1_41_6</name>
    <dbReference type="NCBI Taxonomy" id="1619020"/>
    <lineage>
        <taxon>Bacteria</taxon>
        <taxon>Candidatus Yanofskyibacteriota</taxon>
    </lineage>
</organism>
<name>A0A0G0WIY8_9BACT</name>
<evidence type="ECO:0000256" key="3">
    <source>
        <dbReference type="ARBA" id="ARBA00009409"/>
    </source>
</evidence>
<keyword evidence="5" id="KW-0479">Metal-binding</keyword>
<dbReference type="CDD" id="cd08966">
    <property type="entry name" value="EcFpg-like_N"/>
    <property type="match status" value="1"/>
</dbReference>
<comment type="similarity">
    <text evidence="3">Belongs to the FPG family.</text>
</comment>
<reference evidence="19 20" key="1">
    <citation type="journal article" date="2015" name="Nature">
        <title>rRNA introns, odd ribosomes, and small enigmatic genomes across a large radiation of phyla.</title>
        <authorList>
            <person name="Brown C.T."/>
            <person name="Hug L.A."/>
            <person name="Thomas B.C."/>
            <person name="Sharon I."/>
            <person name="Castelle C.J."/>
            <person name="Singh A."/>
            <person name="Wilkins M.J."/>
            <person name="Williams K.H."/>
            <person name="Banfield J.F."/>
        </authorList>
    </citation>
    <scope>NUCLEOTIDE SEQUENCE [LARGE SCALE GENOMIC DNA]</scope>
</reference>
<dbReference type="PATRIC" id="fig|1619020.3.peg.280"/>
<proteinExistence type="inferred from homology"/>
<keyword evidence="12" id="KW-0456">Lyase</keyword>
<gene>
    <name evidence="19" type="ORF">UU70_C0031G0005</name>
</gene>
<evidence type="ECO:0000256" key="11">
    <source>
        <dbReference type="ARBA" id="ARBA00023204"/>
    </source>
</evidence>
<dbReference type="FunFam" id="1.10.8.50:FF:000003">
    <property type="entry name" value="Formamidopyrimidine-DNA glycosylase"/>
    <property type="match status" value="1"/>
</dbReference>
<evidence type="ECO:0000256" key="7">
    <source>
        <dbReference type="ARBA" id="ARBA00022771"/>
    </source>
</evidence>
<keyword evidence="9" id="KW-0862">Zinc</keyword>
<dbReference type="InterPro" id="IPR035937">
    <property type="entry name" value="FPG_N"/>
</dbReference>
<feature type="domain" description="Formamidopyrimidine-DNA glycosylase catalytic" evidence="18">
    <location>
        <begin position="2"/>
        <end position="132"/>
    </location>
</feature>
<dbReference type="PANTHER" id="PTHR22993:SF9">
    <property type="entry name" value="FORMAMIDOPYRIMIDINE-DNA GLYCOSYLASE"/>
    <property type="match status" value="1"/>
</dbReference>
<dbReference type="SMART" id="SM01232">
    <property type="entry name" value="H2TH"/>
    <property type="match status" value="1"/>
</dbReference>
<feature type="domain" description="FPG-type" evidence="17">
    <location>
        <begin position="255"/>
        <end position="290"/>
    </location>
</feature>
<evidence type="ECO:0000256" key="5">
    <source>
        <dbReference type="ARBA" id="ARBA00022723"/>
    </source>
</evidence>
<dbReference type="GO" id="GO:0006284">
    <property type="term" value="P:base-excision repair"/>
    <property type="evidence" value="ECO:0007669"/>
    <property type="project" value="InterPro"/>
</dbReference>
<evidence type="ECO:0000256" key="14">
    <source>
        <dbReference type="ARBA" id="ARBA00023295"/>
    </source>
</evidence>
<evidence type="ECO:0000313" key="19">
    <source>
        <dbReference type="EMBL" id="KKS12835.1"/>
    </source>
</evidence>
<dbReference type="SMART" id="SM00898">
    <property type="entry name" value="Fapy_DNA_glyco"/>
    <property type="match status" value="1"/>
</dbReference>
<keyword evidence="10" id="KW-0238">DNA-binding</keyword>
<evidence type="ECO:0000259" key="17">
    <source>
        <dbReference type="PROSITE" id="PS51066"/>
    </source>
</evidence>
<dbReference type="InterPro" id="IPR000214">
    <property type="entry name" value="Znf_DNA_glyclase/AP_lyase"/>
</dbReference>
<dbReference type="Pfam" id="PF01149">
    <property type="entry name" value="Fapy_DNA_glyco"/>
    <property type="match status" value="1"/>
</dbReference>
<dbReference type="InterPro" id="IPR010979">
    <property type="entry name" value="Ribosomal_uS13-like_H2TH"/>
</dbReference>
<keyword evidence="14" id="KW-0326">Glycosidase</keyword>
<evidence type="ECO:0000256" key="6">
    <source>
        <dbReference type="ARBA" id="ARBA00022763"/>
    </source>
</evidence>
<dbReference type="AlphaFoldDB" id="A0A0G0WIY8"/>
<evidence type="ECO:0000259" key="18">
    <source>
        <dbReference type="PROSITE" id="PS51068"/>
    </source>
</evidence>
<keyword evidence="6" id="KW-0227">DNA damage</keyword>
<evidence type="ECO:0000256" key="4">
    <source>
        <dbReference type="ARBA" id="ARBA00011245"/>
    </source>
</evidence>
<comment type="subunit">
    <text evidence="4">Monomer.</text>
</comment>
<evidence type="ECO:0000256" key="16">
    <source>
        <dbReference type="PROSITE-ProRule" id="PRU00391"/>
    </source>
</evidence>
<sequence>MPELPEVQTIVNYLSKKIVGLRITDVWTDWPKTLKQAGGINNFRKHTKGKKILSIRRRAKYVVMDIEGKKTVFIHQKISGHLLYGKWKIKNGAWVSRISGPLKEDRQNGYIRFVLFLNNGYQLALSDLRRFGKVILVDDDKIKDLKEISDLGPEPLEINLKKFEDLFAKKKGRIKQILMDPTFIVGIGNIYADEILWSSGLHPLSRVENLNKKDLRNLYVHTVRILKKAIKYQGSSIDDYRIPSGEKGRFQNLQNAYQLTGEKCKKRDGGIMERMKFGGRSSHFCPKHQILK</sequence>
<dbReference type="InterPro" id="IPR012319">
    <property type="entry name" value="FPG_cat"/>
</dbReference>
<dbReference type="PROSITE" id="PS51068">
    <property type="entry name" value="FPG_CAT"/>
    <property type="match status" value="1"/>
</dbReference>
<dbReference type="Proteomes" id="UP000034380">
    <property type="component" value="Unassembled WGS sequence"/>
</dbReference>
<evidence type="ECO:0000256" key="8">
    <source>
        <dbReference type="ARBA" id="ARBA00022801"/>
    </source>
</evidence>
<dbReference type="SUPFAM" id="SSF81624">
    <property type="entry name" value="N-terminal domain of MutM-like DNA repair proteins"/>
    <property type="match status" value="1"/>
</dbReference>
<dbReference type="SUPFAM" id="SSF46946">
    <property type="entry name" value="S13-like H2TH domain"/>
    <property type="match status" value="1"/>
</dbReference>
<dbReference type="GO" id="GO:0008270">
    <property type="term" value="F:zinc ion binding"/>
    <property type="evidence" value="ECO:0007669"/>
    <property type="project" value="UniProtKB-KW"/>
</dbReference>
<keyword evidence="13" id="KW-0511">Multifunctional enzyme</keyword>
<dbReference type="PROSITE" id="PS51066">
    <property type="entry name" value="ZF_FPG_2"/>
    <property type="match status" value="1"/>
</dbReference>
<keyword evidence="11" id="KW-0234">DNA repair</keyword>
<dbReference type="Gene3D" id="1.10.8.50">
    <property type="match status" value="1"/>
</dbReference>
<dbReference type="Pfam" id="PF06831">
    <property type="entry name" value="H2TH"/>
    <property type="match status" value="1"/>
</dbReference>
<dbReference type="InterPro" id="IPR020629">
    <property type="entry name" value="FPG_Glyclase"/>
</dbReference>
<comment type="caution">
    <text evidence="19">The sequence shown here is derived from an EMBL/GenBank/DDBJ whole genome shotgun (WGS) entry which is preliminary data.</text>
</comment>
<dbReference type="NCBIfam" id="NF002211">
    <property type="entry name" value="PRK01103.1"/>
    <property type="match status" value="1"/>
</dbReference>
<dbReference type="NCBIfam" id="TIGR00577">
    <property type="entry name" value="fpg"/>
    <property type="match status" value="1"/>
</dbReference>
<evidence type="ECO:0000256" key="1">
    <source>
        <dbReference type="ARBA" id="ARBA00001668"/>
    </source>
</evidence>
<evidence type="ECO:0000256" key="2">
    <source>
        <dbReference type="ARBA" id="ARBA00001947"/>
    </source>
</evidence>
<dbReference type="GO" id="GO:0034039">
    <property type="term" value="F:8-oxo-7,8-dihydroguanine DNA N-glycosylase activity"/>
    <property type="evidence" value="ECO:0007669"/>
    <property type="project" value="TreeGrafter"/>
</dbReference>
<evidence type="ECO:0000256" key="13">
    <source>
        <dbReference type="ARBA" id="ARBA00023268"/>
    </source>
</evidence>
<protein>
    <submittedName>
        <fullName evidence="19">Formamidopyrimidine-DNA glycosylase</fullName>
    </submittedName>
</protein>
<accession>A0A0G0WIY8</accession>
<keyword evidence="8" id="KW-0378">Hydrolase</keyword>
<dbReference type="EMBL" id="LCBQ01000031">
    <property type="protein sequence ID" value="KKS12835.1"/>
    <property type="molecule type" value="Genomic_DNA"/>
</dbReference>
<evidence type="ECO:0000256" key="15">
    <source>
        <dbReference type="ARBA" id="ARBA00044632"/>
    </source>
</evidence>
<dbReference type="GO" id="GO:0140078">
    <property type="term" value="F:class I DNA-(apurinic or apyrimidinic site) endonuclease activity"/>
    <property type="evidence" value="ECO:0007669"/>
    <property type="project" value="UniProtKB-EC"/>
</dbReference>
<dbReference type="GO" id="GO:0003684">
    <property type="term" value="F:damaged DNA binding"/>
    <property type="evidence" value="ECO:0007669"/>
    <property type="project" value="InterPro"/>
</dbReference>
<evidence type="ECO:0000313" key="20">
    <source>
        <dbReference type="Proteomes" id="UP000034380"/>
    </source>
</evidence>
<evidence type="ECO:0000256" key="9">
    <source>
        <dbReference type="ARBA" id="ARBA00022833"/>
    </source>
</evidence>
<dbReference type="InterPro" id="IPR015886">
    <property type="entry name" value="H2TH_FPG"/>
</dbReference>
<evidence type="ECO:0000256" key="10">
    <source>
        <dbReference type="ARBA" id="ARBA00023125"/>
    </source>
</evidence>
<dbReference type="Gene3D" id="3.20.190.10">
    <property type="entry name" value="MutM-like, N-terminal"/>
    <property type="match status" value="1"/>
</dbReference>
<keyword evidence="7 16" id="KW-0863">Zinc-finger</keyword>